<dbReference type="EMBL" id="AABCVX010000003">
    <property type="protein sequence ID" value="EAG6169088.1"/>
    <property type="molecule type" value="Genomic_DNA"/>
</dbReference>
<dbReference type="EMBL" id="AAIAJJ010000004">
    <property type="protein sequence ID" value="ECC1556812.1"/>
    <property type="molecule type" value="Genomic_DNA"/>
</dbReference>
<evidence type="ECO:0000313" key="85">
    <source>
        <dbReference type="Proteomes" id="UP000478704"/>
    </source>
</evidence>
<evidence type="ECO:0000313" key="75">
    <source>
        <dbReference type="Proteomes" id="UP000398321"/>
    </source>
</evidence>
<dbReference type="EMBL" id="AALAQH010000002">
    <property type="protein sequence ID" value="ECX6923877.1"/>
    <property type="molecule type" value="Genomic_DNA"/>
</dbReference>
<evidence type="ECO:0000313" key="48">
    <source>
        <dbReference type="EMBL" id="HAB8556841.1"/>
    </source>
</evidence>
<dbReference type="Proteomes" id="UP000527632">
    <property type="component" value="Unassembled WGS sequence"/>
</dbReference>
<evidence type="ECO:0000313" key="58">
    <source>
        <dbReference type="Proteomes" id="UP000272537"/>
    </source>
</evidence>
<dbReference type="Proteomes" id="UP000345329">
    <property type="component" value="Unassembled WGS sequence"/>
</dbReference>
<evidence type="ECO:0000313" key="54">
    <source>
        <dbReference type="EMBL" id="NYA02427.1"/>
    </source>
</evidence>
<evidence type="ECO:0000313" key="52">
    <source>
        <dbReference type="EMBL" id="HAJ9593811.1"/>
    </source>
</evidence>
<dbReference type="Proteomes" id="UP000455569">
    <property type="component" value="Unassembled WGS sequence"/>
</dbReference>
<dbReference type="EMBL" id="AAAJKI010000003">
    <property type="protein sequence ID" value="EAC6547226.1"/>
    <property type="molecule type" value="Genomic_DNA"/>
</dbReference>
<proteinExistence type="inferred from homology"/>
<dbReference type="EMBL" id="DAAEEB010000007">
    <property type="protein sequence ID" value="HAA8053656.1"/>
    <property type="molecule type" value="Genomic_DNA"/>
</dbReference>
<evidence type="ECO:0000313" key="61">
    <source>
        <dbReference type="Proteomes" id="UP000336166"/>
    </source>
</evidence>
<dbReference type="EMBL" id="DABJAN010000004">
    <property type="protein sequence ID" value="HAJ9593811.1"/>
    <property type="molecule type" value="Genomic_DNA"/>
</dbReference>
<evidence type="ECO:0000313" key="84">
    <source>
        <dbReference type="Proteomes" id="UP000478682"/>
    </source>
</evidence>
<evidence type="ECO:0000256" key="5">
    <source>
        <dbReference type="ARBA" id="ARBA00023239"/>
    </source>
</evidence>
<reference evidence="43 83" key="9">
    <citation type="submission" date="2019-08" db="EMBL/GenBank/DDBJ databases">
        <authorList>
            <person name="Ashton P.M."/>
            <person name="Dallman T."/>
            <person name="Nair S."/>
            <person name="De Pinna E."/>
            <person name="Peters T."/>
            <person name="Grant K."/>
        </authorList>
    </citation>
    <scope>NUCLEOTIDE SEQUENCE [LARGE SCALE GENOMIC DNA]</scope>
    <source>
        <strain evidence="43 83">788324</strain>
        <strain evidence="19">RL15000286</strain>
    </source>
</reference>
<evidence type="ECO:0000313" key="13">
    <source>
        <dbReference type="EMBL" id="EAD1184827.1"/>
    </source>
</evidence>
<evidence type="ECO:0000313" key="74">
    <source>
        <dbReference type="Proteomes" id="UP000389283"/>
    </source>
</evidence>
<evidence type="ECO:0000313" key="30">
    <source>
        <dbReference type="EMBL" id="EAG9387028.1"/>
    </source>
</evidence>
<protein>
    <recommendedName>
        <fullName evidence="6">ADP-dependent (S)-NAD(P)H-hydrate dehydratase</fullName>
        <ecNumber evidence="6">4.2.1.136</ecNumber>
    </recommendedName>
    <alternativeName>
        <fullName evidence="6">ADP-dependent NAD(P)HX dehydratase</fullName>
    </alternativeName>
</protein>
<dbReference type="EMBL" id="AAAREG010000005">
    <property type="protein sequence ID" value="EAE2354350.1"/>
    <property type="molecule type" value="Genomic_DNA"/>
</dbReference>
<dbReference type="Proteomes" id="UP000368512">
    <property type="component" value="Unassembled WGS sequence"/>
</dbReference>
<dbReference type="EMBL" id="DAAJCS010000004">
    <property type="protein sequence ID" value="HAC0012766.1"/>
    <property type="molecule type" value="Genomic_DNA"/>
</dbReference>
<dbReference type="Proteomes" id="UP000365297">
    <property type="component" value="Unassembled WGS sequence"/>
</dbReference>
<dbReference type="EMBL" id="AABEKY010000003">
    <property type="protein sequence ID" value="EAG9387028.1"/>
    <property type="molecule type" value="Genomic_DNA"/>
</dbReference>
<dbReference type="Proteomes" id="UP000331186">
    <property type="component" value="Unassembled WGS sequence"/>
</dbReference>
<reference evidence="56 58" key="2">
    <citation type="journal article" date="2018" name="BMC Genomics">
        <title>Genes significantly associated with lineage II food isolates of Listeria monocytogenes.</title>
        <authorList>
            <person name="Pirone-Davies C."/>
            <person name="Chen Y."/>
            <person name="Pightling A."/>
            <person name="Ryan G."/>
            <person name="Wang Y."/>
            <person name="Yao K."/>
            <person name="Hoffmann M."/>
            <person name="Allard M.W."/>
        </authorList>
    </citation>
    <scope>NUCLEOTIDE SEQUENCE [LARGE SCALE GENOMIC DNA]</scope>
    <source>
        <strain evidence="56 58">PNUSAL000550</strain>
    </source>
</reference>
<dbReference type="Proteomes" id="UP000840197">
    <property type="component" value="Unassembled WGS sequence"/>
</dbReference>
<dbReference type="Proteomes" id="UP000379076">
    <property type="component" value="Unassembled WGS sequence"/>
</dbReference>
<feature type="binding site" evidence="6">
    <location>
        <position position="40"/>
    </location>
    <ligand>
        <name>(6S)-NADPHX</name>
        <dbReference type="ChEBI" id="CHEBI:64076"/>
    </ligand>
</feature>
<dbReference type="EMBL" id="QXLS01000003">
    <property type="protein sequence ID" value="RKA08523.1"/>
    <property type="molecule type" value="Genomic_DNA"/>
</dbReference>
<evidence type="ECO:0000313" key="88">
    <source>
        <dbReference type="Proteomes" id="UP000522199"/>
    </source>
</evidence>
<dbReference type="EMBL" id="AANEHK010000007">
    <property type="protein sequence ID" value="EDO0986152.1"/>
    <property type="molecule type" value="Genomic_DNA"/>
</dbReference>
<dbReference type="Proteomes" id="UP000403352">
    <property type="component" value="Unassembled WGS sequence"/>
</dbReference>
<dbReference type="AlphaFoldDB" id="A0A0B8QZH4"/>
<evidence type="ECO:0000313" key="98">
    <source>
        <dbReference type="Proteomes" id="UP000840197"/>
    </source>
</evidence>
<dbReference type="Proteomes" id="UP000354255">
    <property type="component" value="Unassembled WGS sequence"/>
</dbReference>
<evidence type="ECO:0000313" key="56">
    <source>
        <dbReference type="EMBL" id="RKA08523.1"/>
    </source>
</evidence>
<reference evidence="53 81" key="4">
    <citation type="submission" date="2018-04" db="EMBL/GenBank/DDBJ databases">
        <title>Genome Analysis of a Prevalent Clone of Listeria monocytogenes Sequence Type 87 in China.</title>
        <authorList>
            <person name="Wang Y."/>
        </authorList>
    </citation>
    <scope>NUCLEOTIDE SEQUENCE [LARGE SCALE GENOMIC DNA]</scope>
    <source>
        <strain evidence="53 81">ICDC_LM1523</strain>
    </source>
</reference>
<evidence type="ECO:0000313" key="71">
    <source>
        <dbReference type="Proteomes" id="UP000368512"/>
    </source>
</evidence>
<evidence type="ECO:0000313" key="42">
    <source>
        <dbReference type="EMBL" id="EDN9836151.1"/>
    </source>
</evidence>
<evidence type="ECO:0000313" key="33">
    <source>
        <dbReference type="EMBL" id="EAK8897878.1"/>
    </source>
</evidence>
<evidence type="ECO:0000313" key="36">
    <source>
        <dbReference type="EMBL" id="ECB9514816.1"/>
    </source>
</evidence>
<dbReference type="EMBL" id="AAAJWF010000004">
    <property type="protein sequence ID" value="EAC7480562.1"/>
    <property type="molecule type" value="Genomic_DNA"/>
</dbReference>
<evidence type="ECO:0000313" key="93">
    <source>
        <dbReference type="Proteomes" id="UP000540417"/>
    </source>
</evidence>
<dbReference type="EMBL" id="AABBZO010000011">
    <property type="protein sequence ID" value="EAG4462696.1"/>
    <property type="molecule type" value="Genomic_DNA"/>
</dbReference>
<evidence type="ECO:0000313" key="12">
    <source>
        <dbReference type="EMBL" id="EAC9039148.1"/>
    </source>
</evidence>
<evidence type="ECO:0000313" key="39">
    <source>
        <dbReference type="EMBL" id="ECY6544650.1"/>
    </source>
</evidence>
<dbReference type="EMBL" id="QDAY01000003">
    <property type="protein sequence ID" value="KAA9448961.1"/>
    <property type="molecule type" value="Genomic_DNA"/>
</dbReference>
<dbReference type="EMBL" id="AACKDQ010000001">
    <property type="protein sequence ID" value="EAK9315602.1"/>
    <property type="molecule type" value="Genomic_DNA"/>
</dbReference>
<dbReference type="EMBL" id="DAAIJL010000004">
    <property type="protein sequence ID" value="HAB8556841.1"/>
    <property type="molecule type" value="Genomic_DNA"/>
</dbReference>
<evidence type="ECO:0000313" key="83">
    <source>
        <dbReference type="Proteomes" id="UP000467536"/>
    </source>
</evidence>
<comment type="similarity">
    <text evidence="6">Belongs to the NnrD/CARKD family.</text>
</comment>
<dbReference type="EMBL" id="DAAJFY010000003">
    <property type="protein sequence ID" value="HAC0275046.1"/>
    <property type="molecule type" value="Genomic_DNA"/>
</dbReference>
<dbReference type="EMBL" id="AABGVJ010000001">
    <property type="protein sequence ID" value="EAH4371158.1"/>
    <property type="molecule type" value="Genomic_DNA"/>
</dbReference>
<dbReference type="EMBL" id="AANCRK010000003">
    <property type="protein sequence ID" value="EDN7714904.1"/>
    <property type="molecule type" value="Genomic_DNA"/>
</dbReference>
<evidence type="ECO:0000313" key="32">
    <source>
        <dbReference type="EMBL" id="EAH4371158.1"/>
    </source>
</evidence>
<dbReference type="EMBL" id="AAAIKW010000002">
    <property type="protein sequence ID" value="EAC4551524.1"/>
    <property type="molecule type" value="Genomic_DNA"/>
</dbReference>
<evidence type="ECO:0000313" key="68">
    <source>
        <dbReference type="Proteomes" id="UP000358545"/>
    </source>
</evidence>
<dbReference type="Proteomes" id="UP000364988">
    <property type="component" value="Unassembled WGS sequence"/>
</dbReference>
<dbReference type="KEGG" id="lmv:Y193_07595"/>
<evidence type="ECO:0000313" key="86">
    <source>
        <dbReference type="Proteomes" id="UP000481141"/>
    </source>
</evidence>
<dbReference type="Proteomes" id="UP000350032">
    <property type="component" value="Unassembled WGS sequence"/>
</dbReference>
<dbReference type="Proteomes" id="UP000842809">
    <property type="component" value="Unassembled WGS sequence"/>
</dbReference>
<keyword evidence="1 6" id="KW-0547">Nucleotide-binding</keyword>
<feature type="binding site" evidence="6">
    <location>
        <position position="211"/>
    </location>
    <ligand>
        <name>AMP</name>
        <dbReference type="ChEBI" id="CHEBI:456215"/>
    </ligand>
</feature>
<dbReference type="EMBL" id="AAALRN010000003">
    <property type="protein sequence ID" value="EAD1184827.1"/>
    <property type="molecule type" value="Genomic_DNA"/>
</dbReference>
<evidence type="ECO:0000313" key="100">
    <source>
        <dbReference type="Proteomes" id="UP000843775"/>
    </source>
</evidence>
<evidence type="ECO:0000313" key="11">
    <source>
        <dbReference type="EMBL" id="EAC7480562.1"/>
    </source>
</evidence>
<dbReference type="Gene3D" id="3.40.1190.20">
    <property type="match status" value="1"/>
</dbReference>
<evidence type="ECO:0000313" key="26">
    <source>
        <dbReference type="EMBL" id="EAG4330274.1"/>
    </source>
</evidence>
<evidence type="ECO:0000313" key="38">
    <source>
        <dbReference type="EMBL" id="ECX6923877.1"/>
    </source>
</evidence>
<dbReference type="PANTHER" id="PTHR12592">
    <property type="entry name" value="ATP-DEPENDENT (S)-NAD(P)H-HYDRATE DEHYDRATASE FAMILY MEMBER"/>
    <property type="match status" value="1"/>
</dbReference>
<dbReference type="Proteomes" id="UP000540117">
    <property type="component" value="Unassembled WGS sequence"/>
</dbReference>
<dbReference type="Proteomes" id="UP000481141">
    <property type="component" value="Unassembled WGS sequence"/>
</dbReference>
<dbReference type="EMBL" id="AACJYH010000006">
    <property type="protein sequence ID" value="EAK8897878.1"/>
    <property type="molecule type" value="Genomic_DNA"/>
</dbReference>
<dbReference type="GO" id="GO:0046496">
    <property type="term" value="P:nicotinamide nucleotide metabolic process"/>
    <property type="evidence" value="ECO:0007669"/>
    <property type="project" value="UniProtKB-UniRule"/>
</dbReference>
<evidence type="ECO:0000313" key="92">
    <source>
        <dbReference type="Proteomes" id="UP000540117"/>
    </source>
</evidence>
<evidence type="ECO:0000313" key="53">
    <source>
        <dbReference type="EMBL" id="KAA9448961.1"/>
    </source>
</evidence>
<reference evidence="61 63" key="6">
    <citation type="submission" date="2018-06" db="EMBL/GenBank/DDBJ databases">
        <authorList>
            <consortium name="PulseNet: The National Subtyping Network for Foodborne Disease Surveillance"/>
            <person name="Tarr C.L."/>
            <person name="Trees E."/>
            <person name="Katz L.S."/>
            <person name="Carleton-Romer H.A."/>
            <person name="Stroika S."/>
            <person name="Kucerova Z."/>
            <person name="Roache K.F."/>
            <person name="Sabol A.L."/>
            <person name="Besser J."/>
            <person name="Gerner-Smidt P."/>
        </authorList>
    </citation>
    <scope>NUCLEOTIDE SEQUENCE [LARGE SCALE GENOMIC DNA]</scope>
    <source>
        <strain evidence="8 63">2015L-6227</strain>
        <strain evidence="18 61">PNUSAL000134</strain>
        <strain evidence="12 67">PNUSAL000910</strain>
        <strain evidence="20 68">PNUSAL002180</strain>
        <strain evidence="21 84">PNUSAL002298</strain>
        <strain evidence="33 66">PNUSAL004402</strain>
        <strain evidence="40 87">PNUSAL005692</strain>
    </source>
</reference>
<dbReference type="Proteomes" id="UP000841146">
    <property type="component" value="Unassembled WGS sequence"/>
</dbReference>
<dbReference type="Proteomes" id="UP000522199">
    <property type="component" value="Unassembled WGS sequence"/>
</dbReference>
<dbReference type="Proteomes" id="UP000478682">
    <property type="component" value="Unassembled WGS sequence"/>
</dbReference>
<keyword evidence="5 6" id="KW-0456">Lyase</keyword>
<feature type="binding site" evidence="6">
    <location>
        <begin position="183"/>
        <end position="187"/>
    </location>
    <ligand>
        <name>AMP</name>
        <dbReference type="ChEBI" id="CHEBI:456215"/>
    </ligand>
</feature>
<dbReference type="InterPro" id="IPR000631">
    <property type="entry name" value="CARKD"/>
</dbReference>
<dbReference type="EMBL" id="MJTJ01000006">
    <property type="protein sequence ID" value="OET52502.1"/>
    <property type="molecule type" value="Genomic_DNA"/>
</dbReference>
<dbReference type="Proteomes" id="UP000843503">
    <property type="component" value="Unassembled WGS sequence"/>
</dbReference>
<dbReference type="PANTHER" id="PTHR12592:SF0">
    <property type="entry name" value="ATP-DEPENDENT (S)-NAD(P)H-HYDRATE DEHYDRATASE"/>
    <property type="match status" value="1"/>
</dbReference>
<dbReference type="Proteomes" id="UP000467347">
    <property type="component" value="Unassembled WGS sequence"/>
</dbReference>
<dbReference type="EMBL" id="AAAQQZ010000003">
    <property type="protein sequence ID" value="EAE1338469.1"/>
    <property type="molecule type" value="Genomic_DNA"/>
</dbReference>
<evidence type="ECO:0000313" key="25">
    <source>
        <dbReference type="EMBL" id="EAG2996818.1"/>
    </source>
</evidence>
<evidence type="ECO:0000313" key="96">
    <source>
        <dbReference type="Proteomes" id="UP000549379"/>
    </source>
</evidence>
<dbReference type="SUPFAM" id="SSF53613">
    <property type="entry name" value="Ribokinase-like"/>
    <property type="match status" value="1"/>
</dbReference>
<feature type="binding site" evidence="6">
    <location>
        <position position="101"/>
    </location>
    <ligand>
        <name>(6S)-NADPHX</name>
        <dbReference type="ChEBI" id="CHEBI:64076"/>
    </ligand>
</feature>
<dbReference type="EMBL" id="AABDGJ010000002">
    <property type="protein sequence ID" value="EAG6989539.1"/>
    <property type="molecule type" value="Genomic_DNA"/>
</dbReference>
<feature type="binding site" evidence="6">
    <location>
        <position position="212"/>
    </location>
    <ligand>
        <name>(6S)-NADPHX</name>
        <dbReference type="ChEBI" id="CHEBI:64076"/>
    </ligand>
</feature>
<evidence type="ECO:0000313" key="70">
    <source>
        <dbReference type="Proteomes" id="UP000365297"/>
    </source>
</evidence>
<dbReference type="Proteomes" id="UP000336166">
    <property type="component" value="Unassembled WGS sequence"/>
</dbReference>
<evidence type="ECO:0000256" key="4">
    <source>
        <dbReference type="ARBA" id="ARBA00023027"/>
    </source>
</evidence>
<accession>A0A0B8QZH4</accession>
<dbReference type="Proteomes" id="UP000843775">
    <property type="component" value="Unassembled WGS sequence"/>
</dbReference>
<dbReference type="Proteomes" id="UP000489121">
    <property type="component" value="Unassembled WGS sequence"/>
</dbReference>
<evidence type="ECO:0000313" key="101">
    <source>
        <dbReference type="Proteomes" id="UP000844415"/>
    </source>
</evidence>
<dbReference type="EMBL" id="AABAGT010000009">
    <property type="protein sequence ID" value="EAG0867115.1"/>
    <property type="molecule type" value="Genomic_DNA"/>
</dbReference>
<dbReference type="EMBL" id="DAAEZQ010000008">
    <property type="protein sequence ID" value="HAA9723078.1"/>
    <property type="molecule type" value="Genomic_DNA"/>
</dbReference>
<evidence type="ECO:0000313" key="102">
    <source>
        <dbReference type="Proteomes" id="UP000852906"/>
    </source>
</evidence>
<evidence type="ECO:0000313" key="89">
    <source>
        <dbReference type="Proteomes" id="UP000525850"/>
    </source>
</evidence>
<reference evidence="57 59" key="8">
    <citation type="submission" date="2019-08" db="EMBL/GenBank/DDBJ databases">
        <title>Soil Listeria distribution.</title>
        <authorList>
            <person name="Liao J."/>
        </authorList>
    </citation>
    <scope>NUCLEOTIDE SEQUENCE [LARGE SCALE GENOMIC DNA]</scope>
    <source>
        <strain evidence="57 59">IN-RH-2-BL1</strain>
    </source>
</reference>
<comment type="cofactor">
    <cofactor evidence="6">
        <name>Mg(2+)</name>
        <dbReference type="ChEBI" id="CHEBI:18420"/>
    </cofactor>
</comment>
<dbReference type="EMBL" id="AAANYN010000001">
    <property type="protein sequence ID" value="EAD5772873.1"/>
    <property type="molecule type" value="Genomic_DNA"/>
</dbReference>
<dbReference type="Proteomes" id="UP000272537">
    <property type="component" value="Unassembled WGS sequence"/>
</dbReference>
<dbReference type="KEGG" id="lmok:CQ02_08305"/>
<dbReference type="Proteomes" id="UP000540417">
    <property type="component" value="Unassembled WGS sequence"/>
</dbReference>
<evidence type="ECO:0000313" key="20">
    <source>
        <dbReference type="EMBL" id="EAG0867115.1"/>
    </source>
</evidence>
<reference evidence="50" key="10">
    <citation type="submission" date="2020-01" db="EMBL/GenBank/DDBJ databases">
        <authorList>
            <consortium name="NCBI Pathogen Detection Project"/>
        </authorList>
    </citation>
    <scope>NUCLEOTIDE SEQUENCE</scope>
    <source>
        <strain evidence="45">09CEB371LM</strain>
        <strain evidence="52">2017-325981-023-01</strain>
        <strain evidence="48">CFIAFB20100120</strain>
        <strain evidence="47">CFIAFB20130012</strain>
        <strain evidence="50">CFIAFB20170037</strain>
        <strain evidence="49">CFIAFB20170045</strain>
        <strain evidence="51">DMG1500109</strain>
        <strain evidence="46">HPB3501</strain>
    </source>
</reference>
<evidence type="ECO:0000313" key="47">
    <source>
        <dbReference type="EMBL" id="HAB8399430.1"/>
    </source>
</evidence>
<dbReference type="EMBL" id="AABBHO010000013">
    <property type="protein sequence ID" value="EAG2996818.1"/>
    <property type="molecule type" value="Genomic_DNA"/>
</dbReference>
<feature type="binding site" evidence="6">
    <location>
        <position position="152"/>
    </location>
    <ligand>
        <name>(6S)-NADPHX</name>
        <dbReference type="ChEBI" id="CHEBI:64076"/>
    </ligand>
</feature>
<dbReference type="Proteomes" id="UP000389283">
    <property type="component" value="Unassembled WGS sequence"/>
</dbReference>
<evidence type="ECO:0000313" key="37">
    <source>
        <dbReference type="EMBL" id="ECC1556812.1"/>
    </source>
</evidence>
<dbReference type="EMBL" id="AABATR010000003">
    <property type="protein sequence ID" value="EAG1893290.1"/>
    <property type="molecule type" value="Genomic_DNA"/>
</dbReference>
<dbReference type="EMBL" id="AAASLB010000002">
    <property type="protein sequence ID" value="EAE4941191.1"/>
    <property type="molecule type" value="Genomic_DNA"/>
</dbReference>
<comment type="catalytic activity">
    <reaction evidence="6">
        <text>(6S)-NADPHX + ADP = AMP + phosphate + NADPH + H(+)</text>
        <dbReference type="Rhea" id="RHEA:32235"/>
        <dbReference type="ChEBI" id="CHEBI:15378"/>
        <dbReference type="ChEBI" id="CHEBI:43474"/>
        <dbReference type="ChEBI" id="CHEBI:57783"/>
        <dbReference type="ChEBI" id="CHEBI:64076"/>
        <dbReference type="ChEBI" id="CHEBI:456215"/>
        <dbReference type="ChEBI" id="CHEBI:456216"/>
        <dbReference type="EC" id="4.2.1.136"/>
    </reaction>
</comment>
<evidence type="ECO:0000313" key="65">
    <source>
        <dbReference type="Proteomes" id="UP000345329"/>
    </source>
</evidence>
<evidence type="ECO:0000313" key="60">
    <source>
        <dbReference type="Proteomes" id="UP000331186"/>
    </source>
</evidence>
<dbReference type="EMBL" id="AAANYR010000003">
    <property type="protein sequence ID" value="EAD5786108.1"/>
    <property type="molecule type" value="Genomic_DNA"/>
</dbReference>
<evidence type="ECO:0000313" key="91">
    <source>
        <dbReference type="Proteomes" id="UP000528151"/>
    </source>
</evidence>
<reference evidence="54 94" key="11">
    <citation type="submission" date="2020-06" db="EMBL/GenBank/DDBJ databases">
        <title>Two Listeria outbreaks in Switzerland in 2018 and 2020.</title>
        <authorList>
            <person name="Stevens M.J.A."/>
            <person name="Bloemberg G."/>
            <person name="Nusch-Inderbinnen M."/>
            <person name="Stephan R."/>
        </authorList>
    </citation>
    <scope>NUCLEOTIDE SEQUENCE [LARGE SCALE GENOMIC DNA]</scope>
    <source>
        <strain evidence="54 94">N18-0707</strain>
    </source>
</reference>
<evidence type="ECO:0000313" key="24">
    <source>
        <dbReference type="EMBL" id="EAG2516179.1"/>
    </source>
</evidence>
<evidence type="ECO:0000256" key="6">
    <source>
        <dbReference type="HAMAP-Rule" id="MF_01965"/>
    </source>
</evidence>
<dbReference type="Proteomes" id="UP000528151">
    <property type="component" value="Unassembled WGS sequence"/>
</dbReference>
<dbReference type="EMBL" id="DAAJZA010000002">
    <property type="protein sequence ID" value="HAC1753914.1"/>
    <property type="molecule type" value="Genomic_DNA"/>
</dbReference>
<dbReference type="EMBL" id="JACAVN010000007">
    <property type="protein sequence ID" value="NYA02427.1"/>
    <property type="molecule type" value="Genomic_DNA"/>
</dbReference>
<evidence type="ECO:0000313" key="51">
    <source>
        <dbReference type="EMBL" id="HAC1753914.1"/>
    </source>
</evidence>
<dbReference type="EMBL" id="AAHZFN010000008">
    <property type="protein sequence ID" value="ECB9473510.1"/>
    <property type="molecule type" value="Genomic_DNA"/>
</dbReference>
<evidence type="ECO:0000313" key="76">
    <source>
        <dbReference type="Proteomes" id="UP000403352"/>
    </source>
</evidence>
<dbReference type="Proteomes" id="UP000566721">
    <property type="component" value="Unassembled WGS sequence"/>
</dbReference>
<evidence type="ECO:0000256" key="3">
    <source>
        <dbReference type="ARBA" id="ARBA00022857"/>
    </source>
</evidence>
<dbReference type="EMBL" id="DAAIHR010000014">
    <property type="protein sequence ID" value="HAB8399430.1"/>
    <property type="molecule type" value="Genomic_DNA"/>
</dbReference>
<dbReference type="Proteomes" id="UP000393182">
    <property type="component" value="Unassembled WGS sequence"/>
</dbReference>
<dbReference type="EMBL" id="AABAWE010000004">
    <property type="protein sequence ID" value="EAG2087314.1"/>
    <property type="molecule type" value="Genomic_DNA"/>
</dbReference>
<evidence type="ECO:0000313" key="59">
    <source>
        <dbReference type="Proteomes" id="UP000322220"/>
    </source>
</evidence>
<evidence type="ECO:0000313" key="79">
    <source>
        <dbReference type="Proteomes" id="UP000427828"/>
    </source>
</evidence>
<evidence type="ECO:0000313" key="22">
    <source>
        <dbReference type="EMBL" id="EAG2087314.1"/>
    </source>
</evidence>
<evidence type="ECO:0000313" key="10">
    <source>
        <dbReference type="EMBL" id="EAC6547226.1"/>
    </source>
</evidence>
<dbReference type="Proteomes" id="UP000423131">
    <property type="component" value="Unassembled WGS sequence"/>
</dbReference>
<evidence type="ECO:0000313" key="17">
    <source>
        <dbReference type="EMBL" id="EAE1338469.1"/>
    </source>
</evidence>
<dbReference type="CDD" id="cd01171">
    <property type="entry name" value="YXKO-related"/>
    <property type="match status" value="1"/>
</dbReference>
<dbReference type="Proteomes" id="UP000460224">
    <property type="component" value="Unassembled WGS sequence"/>
</dbReference>
<dbReference type="Proteomes" id="UP000852906">
    <property type="component" value="Unassembled WGS sequence"/>
</dbReference>
<reference evidence="98 99" key="3">
    <citation type="journal article" date="2018" name="Genome Biol.">
        <title>SKESA: strategic k-mer extension for scrupulous assemblies.</title>
        <authorList>
            <person name="Souvorov A."/>
            <person name="Agarwala R."/>
            <person name="Lipman D.J."/>
        </authorList>
    </citation>
    <scope>NUCLEOTIDE SEQUENCE [LARGE SCALE GENOMIC DNA]</scope>
    <source>
        <strain evidence="45">09CEB371LM</strain>
        <strain evidence="52">2017-325981-023-01</strain>
        <strain evidence="48 101">CFIAFB20100120</strain>
        <strain evidence="47 98">CFIAFB20130012</strain>
        <strain evidence="50">CFIAFB20170037</strain>
        <strain evidence="49 99">CFIAFB20170045</strain>
        <strain evidence="51 100">DMG1500109</strain>
        <strain evidence="46">HPB3501</strain>
    </source>
</reference>
<evidence type="ECO:0000313" key="57">
    <source>
        <dbReference type="EMBL" id="TYU56807.1"/>
    </source>
</evidence>
<reference evidence="62 65" key="5">
    <citation type="submission" date="2018-06" db="EMBL/GenBank/DDBJ databases">
        <authorList>
            <consortium name="GenomeTrakr: Next Generation Sequencing Network for Food Pathogen Tracability"/>
        </authorList>
    </citation>
    <scope>NUCLEOTIDE SEQUENCE [LARGE SCALE GENOMIC DNA]</scope>
    <source>
        <strain evidence="25 96">10B02965A-1</strain>
        <strain evidence="11 71">CFSAN008042</strain>
        <strain evidence="27 91">CFSAN063727</strain>
        <strain evidence="41 80">CFSAN102901</strain>
        <strain evidence="17 73">FDA00006494</strain>
        <strain evidence="9 70">FDA00007096</strain>
        <strain evidence="13 76">FDA00008584</strain>
        <strain evidence="23">FDA00011243</strain>
        <strain evidence="10 60">FDA00013332</strain>
        <strain evidence="16 64">FDA00013853</strain>
        <strain evidence="35 78">FDA00014336</strain>
        <strain evidence="37 74">FDA00014370</strain>
        <strain evidence="36 75">FDA00014392</strain>
        <strain evidence="44">FDA00015054</strain>
        <strain evidence="26 92">FDA1005580-S054-001</strain>
        <strain evidence="85">FDA1090798-S029-001</strain>
        <strain evidence="86">FDA956581-098-004</strain>
        <strain evidence="24 89">FDA960927-006-004</strain>
        <strain evidence="28 97">FLAG-38921</strain>
        <strain evidence="38 79">FLAG-51482A</strain>
        <strain evidence="22 62">FLAG-54356</strain>
        <strain evidence="15 72">FSIS31901579</strain>
        <strain evidence="31 90">LS1344</strain>
        <strain evidence="32 93">LS1419</strain>
        <strain evidence="42 82">OSF101448</strain>
        <strain evidence="14 65">VA-WGS-00405</strain>
    </source>
</reference>
<evidence type="ECO:0000313" key="16">
    <source>
        <dbReference type="EMBL" id="EAD5786108.1"/>
    </source>
</evidence>
<evidence type="ECO:0000313" key="50">
    <source>
        <dbReference type="EMBL" id="HAC0275046.1"/>
    </source>
</evidence>
<dbReference type="InterPro" id="IPR029056">
    <property type="entry name" value="Ribokinase-like"/>
</dbReference>
<organism evidence="50">
    <name type="scientific">Listeria monocytogenes</name>
    <dbReference type="NCBI Taxonomy" id="1639"/>
    <lineage>
        <taxon>Bacteria</taxon>
        <taxon>Bacillati</taxon>
        <taxon>Bacillota</taxon>
        <taxon>Bacilli</taxon>
        <taxon>Bacillales</taxon>
        <taxon>Listeriaceae</taxon>
        <taxon>Listeria</taxon>
    </lineage>
</organism>
<dbReference type="EMBL" id="AALGDA010000003">
    <property type="protein sequence ID" value="ECY9781719.1"/>
    <property type="molecule type" value="Genomic_DNA"/>
</dbReference>
<reference evidence="77 88" key="7">
    <citation type="submission" date="2019-04" db="EMBL/GenBank/DDBJ databases">
        <authorList>
            <consortium name="GenomeTrakr network: Whole genome sequencing for foodborne pathogen traceback"/>
        </authorList>
    </citation>
    <scope>NUCLEOTIDE SEQUENCE [LARGE SCALE GENOMIC DNA]</scope>
    <source>
        <strain evidence="29 95">CFSAN004300</strain>
        <strain evidence="30 88">CFSAN072474</strain>
        <strain evidence="39 69">FLAG-55987</strain>
        <strain evidence="34 77">PHLUSALM00088</strain>
    </source>
</reference>
<dbReference type="EMBL" id="AABBAW010000008">
    <property type="protein sequence ID" value="EAG2516179.1"/>
    <property type="molecule type" value="Genomic_DNA"/>
</dbReference>
<dbReference type="Proteomes" id="UP000844415">
    <property type="component" value="Unassembled WGS sequence"/>
</dbReference>
<evidence type="ECO:0000313" key="44">
    <source>
        <dbReference type="EMBL" id="EDP8513776.1"/>
    </source>
</evidence>
<evidence type="ECO:0000313" key="45">
    <source>
        <dbReference type="EMBL" id="HAA8053656.1"/>
    </source>
</evidence>
<dbReference type="EMBL" id="AAAMZD010000003">
    <property type="protein sequence ID" value="EAD3792529.1"/>
    <property type="molecule type" value="Genomic_DNA"/>
</dbReference>
<feature type="domain" description="YjeF C-terminal" evidence="7">
    <location>
        <begin position="5"/>
        <end position="269"/>
    </location>
</feature>
<dbReference type="GO" id="GO:0052856">
    <property type="term" value="F:NAD(P)HX epimerase activity"/>
    <property type="evidence" value="ECO:0007669"/>
    <property type="project" value="TreeGrafter"/>
</dbReference>
<evidence type="ECO:0000313" key="67">
    <source>
        <dbReference type="Proteomes" id="UP000354255"/>
    </source>
</evidence>
<dbReference type="InterPro" id="IPR017953">
    <property type="entry name" value="Carbohydrate_kinase_pred_CS"/>
</dbReference>
<dbReference type="Proteomes" id="UP000467536">
    <property type="component" value="Unassembled WGS sequence"/>
</dbReference>
<comment type="function">
    <text evidence="6">Catalyzes the dehydration of the S-form of NAD(P)HX at the expense of ADP, which is converted to AMP. Together with NAD(P)HX epimerase, which catalyzes the epimerization of the S- and R-forms, the enzyme allows the repair of both epimers of NAD(P)HX, a damaged form of NAD(P)H that is a result of enzymatic or heat-dependent hydration.</text>
</comment>
<dbReference type="GO" id="GO:0005524">
    <property type="term" value="F:ATP binding"/>
    <property type="evidence" value="ECO:0007669"/>
    <property type="project" value="UniProtKB-KW"/>
</dbReference>
<comment type="catalytic activity">
    <reaction evidence="6">
        <text>(6S)-NADHX + ADP = AMP + phosphate + NADH + H(+)</text>
        <dbReference type="Rhea" id="RHEA:32223"/>
        <dbReference type="ChEBI" id="CHEBI:15378"/>
        <dbReference type="ChEBI" id="CHEBI:43474"/>
        <dbReference type="ChEBI" id="CHEBI:57945"/>
        <dbReference type="ChEBI" id="CHEBI:64074"/>
        <dbReference type="ChEBI" id="CHEBI:456215"/>
        <dbReference type="ChEBI" id="CHEBI:456216"/>
        <dbReference type="EC" id="4.2.1.136"/>
    </reaction>
</comment>
<dbReference type="Proteomes" id="UP000844471">
    <property type="component" value="Unassembled WGS sequence"/>
</dbReference>
<evidence type="ECO:0000256" key="1">
    <source>
        <dbReference type="ARBA" id="ARBA00022741"/>
    </source>
</evidence>
<evidence type="ECO:0000313" key="69">
    <source>
        <dbReference type="Proteomes" id="UP000364988"/>
    </source>
</evidence>
<evidence type="ECO:0000313" key="55">
    <source>
        <dbReference type="EMBL" id="OET52502.1"/>
    </source>
</evidence>
<evidence type="ECO:0000313" key="29">
    <source>
        <dbReference type="EMBL" id="EAG6989539.1"/>
    </source>
</evidence>
<dbReference type="EMBL" id="AABGUK010000003">
    <property type="protein sequence ID" value="EAH4242033.1"/>
    <property type="molecule type" value="Genomic_DNA"/>
</dbReference>
<evidence type="ECO:0000313" key="82">
    <source>
        <dbReference type="Proteomes" id="UP000467347"/>
    </source>
</evidence>
<evidence type="ECO:0000313" key="80">
    <source>
        <dbReference type="Proteomes" id="UP000455569"/>
    </source>
</evidence>
<evidence type="ECO:0000313" key="72">
    <source>
        <dbReference type="Proteomes" id="UP000376505"/>
    </source>
</evidence>
<evidence type="ECO:0000313" key="63">
    <source>
        <dbReference type="Proteomes" id="UP000339309"/>
    </source>
</evidence>
<comment type="caution">
    <text evidence="50">The sequence shown here is derived from an EMBL/GenBank/DDBJ whole genome shotgun (WGS) entry which is preliminary data.</text>
</comment>
<comment type="subunit">
    <text evidence="6">Homotetramer.</text>
</comment>
<dbReference type="EMBL" id="AAAIXK010000002">
    <property type="protein sequence ID" value="EAC5549839.1"/>
    <property type="molecule type" value="Genomic_DNA"/>
</dbReference>
<dbReference type="Proteomes" id="UP000344343">
    <property type="component" value="Unassembled WGS sequence"/>
</dbReference>
<dbReference type="Proteomes" id="UP000427828">
    <property type="component" value="Unassembled WGS sequence"/>
</dbReference>
<dbReference type="PROSITE" id="PS01050">
    <property type="entry name" value="YJEF_C_2"/>
    <property type="match status" value="1"/>
</dbReference>
<evidence type="ECO:0000313" key="46">
    <source>
        <dbReference type="EMBL" id="HAA9723078.1"/>
    </source>
</evidence>
<dbReference type="RefSeq" id="WP_003726738.1">
    <property type="nucleotide sequence ID" value="NC_021824.1"/>
</dbReference>
<dbReference type="Proteomes" id="UP000337746">
    <property type="component" value="Unassembled WGS sequence"/>
</dbReference>
<keyword evidence="4 6" id="KW-0520">NAD</keyword>
<evidence type="ECO:0000313" key="94">
    <source>
        <dbReference type="Proteomes" id="UP000544530"/>
    </source>
</evidence>
<evidence type="ECO:0000313" key="62">
    <source>
        <dbReference type="Proteomes" id="UP000337746"/>
    </source>
</evidence>
<evidence type="ECO:0000313" key="95">
    <source>
        <dbReference type="Proteomes" id="UP000548278"/>
    </source>
</evidence>
<evidence type="ECO:0000313" key="18">
    <source>
        <dbReference type="EMBL" id="EAE2354350.1"/>
    </source>
</evidence>
<dbReference type="PROSITE" id="PS51383">
    <property type="entry name" value="YJEF_C_3"/>
    <property type="match status" value="1"/>
</dbReference>
<evidence type="ECO:0000313" key="14">
    <source>
        <dbReference type="EMBL" id="EAD3792529.1"/>
    </source>
</evidence>
<evidence type="ECO:0000313" key="40">
    <source>
        <dbReference type="EMBL" id="ECY9781719.1"/>
    </source>
</evidence>
<dbReference type="Proteomes" id="UP000478704">
    <property type="component" value="Unassembled WGS sequence"/>
</dbReference>
<evidence type="ECO:0000313" key="19">
    <source>
        <dbReference type="EMBL" id="EAE4941191.1"/>
    </source>
</evidence>
<dbReference type="EC" id="4.2.1.136" evidence="6"/>
<dbReference type="EMBL" id="AABBYJ010000002">
    <property type="protein sequence ID" value="EAG4330274.1"/>
    <property type="molecule type" value="Genomic_DNA"/>
</dbReference>
<dbReference type="EMBL" id="VTIK01000001">
    <property type="protein sequence ID" value="TYU56807.1"/>
    <property type="molecule type" value="Genomic_DNA"/>
</dbReference>
<evidence type="ECO:0000313" key="99">
    <source>
        <dbReference type="Proteomes" id="UP000841146"/>
    </source>
</evidence>
<dbReference type="Pfam" id="PF01256">
    <property type="entry name" value="Carb_kinase"/>
    <property type="match status" value="1"/>
</dbReference>
<evidence type="ECO:0000313" key="81">
    <source>
        <dbReference type="Proteomes" id="UP000460224"/>
    </source>
</evidence>
<evidence type="ECO:0000313" key="35">
    <source>
        <dbReference type="EMBL" id="ECB9473510.1"/>
    </source>
</evidence>
<dbReference type="EMBL" id="AALEDS010000008">
    <property type="protein sequence ID" value="ECY6544650.1"/>
    <property type="molecule type" value="Genomic_DNA"/>
</dbReference>
<dbReference type="Proteomes" id="UP000544530">
    <property type="component" value="Unassembled WGS sequence"/>
</dbReference>
<evidence type="ECO:0000313" key="73">
    <source>
        <dbReference type="Proteomes" id="UP000379076"/>
    </source>
</evidence>
<dbReference type="EMBL" id="AAHZFY010000042">
    <property type="protein sequence ID" value="ECB9514816.1"/>
    <property type="molecule type" value="Genomic_DNA"/>
</dbReference>
<dbReference type="Proteomes" id="UP000376505">
    <property type="component" value="Unassembled WGS sequence"/>
</dbReference>
<evidence type="ECO:0000256" key="2">
    <source>
        <dbReference type="ARBA" id="ARBA00022840"/>
    </source>
</evidence>
<dbReference type="HAMAP" id="MF_01965">
    <property type="entry name" value="NADHX_dehydratase"/>
    <property type="match status" value="1"/>
</dbReference>
<reference evidence="55 102" key="1">
    <citation type="submission" date="2016-09" db="EMBL/GenBank/DDBJ databases">
        <title>100K Listeria isolates.</title>
        <authorList>
            <person name="Chen P."/>
            <person name="Weimer B.C."/>
            <person name="Kong N."/>
            <person name="Huang B."/>
        </authorList>
    </citation>
    <scope>NUCLEOTIDE SEQUENCE [LARGE SCALE GENOMIC DNA]</scope>
    <source>
        <strain evidence="55 102">BCW_2383</strain>
    </source>
</reference>
<name>A0A0B8QZH4_LISMN</name>
<evidence type="ECO:0000313" key="64">
    <source>
        <dbReference type="Proteomes" id="UP000344343"/>
    </source>
</evidence>
<evidence type="ECO:0000313" key="9">
    <source>
        <dbReference type="EMBL" id="EAC5549839.1"/>
    </source>
</evidence>
<evidence type="ECO:0000313" key="77">
    <source>
        <dbReference type="Proteomes" id="UP000410967"/>
    </source>
</evidence>
<dbReference type="Proteomes" id="UP000840039">
    <property type="component" value="Unassembled WGS sequence"/>
</dbReference>
<evidence type="ECO:0000313" key="49">
    <source>
        <dbReference type="EMBL" id="HAC0012766.1"/>
    </source>
</evidence>
<dbReference type="Proteomes" id="UP000398321">
    <property type="component" value="Unassembled WGS sequence"/>
</dbReference>
<evidence type="ECO:0000313" key="21">
    <source>
        <dbReference type="EMBL" id="EAG1893290.1"/>
    </source>
</evidence>
<evidence type="ECO:0000313" key="41">
    <source>
        <dbReference type="EMBL" id="EDN7714904.1"/>
    </source>
</evidence>
<evidence type="ECO:0000313" key="8">
    <source>
        <dbReference type="EMBL" id="EAC4551524.1"/>
    </source>
</evidence>
<evidence type="ECO:0000313" key="87">
    <source>
        <dbReference type="Proteomes" id="UP000489121"/>
    </source>
</evidence>
<evidence type="ECO:0000313" key="78">
    <source>
        <dbReference type="Proteomes" id="UP000423131"/>
    </source>
</evidence>
<dbReference type="OMA" id="WRAAYHN"/>
<evidence type="ECO:0000313" key="15">
    <source>
        <dbReference type="EMBL" id="EAD5772873.1"/>
    </source>
</evidence>
<dbReference type="EMBL" id="AANPAU010000003">
    <property type="protein sequence ID" value="EDP8513776.1"/>
    <property type="molecule type" value="Genomic_DNA"/>
</dbReference>
<dbReference type="GO" id="GO:0110051">
    <property type="term" value="P:metabolite repair"/>
    <property type="evidence" value="ECO:0007669"/>
    <property type="project" value="TreeGrafter"/>
</dbReference>
<evidence type="ECO:0000313" key="23">
    <source>
        <dbReference type="EMBL" id="EAG2245502.1"/>
    </source>
</evidence>
<dbReference type="Proteomes" id="UP000525850">
    <property type="component" value="Unassembled WGS sequence"/>
</dbReference>
<keyword evidence="3 6" id="KW-0521">NADP</keyword>
<dbReference type="EMBL" id="AANDSR010000003">
    <property type="protein sequence ID" value="EDN9836151.1"/>
    <property type="molecule type" value="Genomic_DNA"/>
</dbReference>
<evidence type="ECO:0000313" key="66">
    <source>
        <dbReference type="Proteomes" id="UP000350032"/>
    </source>
</evidence>
<keyword evidence="2 6" id="KW-0067">ATP-binding</keyword>
<dbReference type="Proteomes" id="UP000322220">
    <property type="component" value="Unassembled WGS sequence"/>
</dbReference>
<sequence>MKKITPKAMCAWIPKREDETHKGDYGRVLIVAGNKQFGGAAIMAAEACVKSGAGLTTVASDSVNRPALQTRIPECMFIDYENISSLSEQISQFDTILIGPGLGLDAYAEEIFRLVLEKSTEQQQVIIDGDGITIYAKGENPHPAAKLTFTPHAGEWERLKVLAPDAVTPTDVALAIDATIVLKGHRTKVYSGESAWQNMYGTPAMATGGMGDTLAGTICGLMAQTEKPITGTLAAVFLHSYIGEILAKKRYVVLPTEIAEELPTYLKIFSETDEHA</sequence>
<dbReference type="EMBL" id="AABAYG010000004">
    <property type="protein sequence ID" value="EAG2245502.1"/>
    <property type="molecule type" value="Genomic_DNA"/>
</dbReference>
<gene>
    <name evidence="56" type="primary">nnrd</name>
    <name evidence="6" type="synonym">nnrD</name>
    <name evidence="20" type="ORF">A8L61_07435</name>
    <name evidence="29" type="ORF">AB917_02950</name>
    <name evidence="8" type="ORF">ABZ57_03435</name>
    <name evidence="55" type="ORF">AJL21_04235</name>
    <name evidence="17" type="ORF">ART25_06095</name>
    <name evidence="9" type="ORF">ARY78_05245</name>
    <name evidence="24" type="ORF">B1N52_13480</name>
    <name evidence="23" type="ORF">B1S26_08840</name>
    <name evidence="25" type="ORF">B5K54_05930</name>
    <name evidence="21" type="ORF">BB997_06730</name>
    <name evidence="38" type="ORF">BCZ19_04290</name>
    <name evidence="22" type="ORF">BCZ21_08590</name>
    <name evidence="27" type="ORF">CA369_10390</name>
    <name evidence="26" type="ORF">CAV64_03350</name>
    <name evidence="30" type="ORF">CW845_05980</name>
    <name evidence="33" type="ORF">D7104_09170</name>
    <name evidence="53" type="ORF">DCK61_08815</name>
    <name evidence="28" type="ORF">DCT16_06805</name>
    <name evidence="11" type="ORF">DQ70_07685</name>
    <name evidence="10" type="ORF">DU018_02480</name>
    <name evidence="56" type="ORF">DYZ80_01716</name>
    <name evidence="19" type="ORF">E1W56_03955</name>
    <name evidence="31" type="ORF">E5F58_08580</name>
    <name evidence="32" type="ORF">E5H26_00420</name>
    <name evidence="16" type="ORF">EX365_06045</name>
    <name evidence="15" type="ORF">EXZ73_01090</name>
    <name evidence="39" type="ORF">F6436_09925</name>
    <name evidence="40" type="ORF">F6515_01795</name>
    <name evidence="34" type="ORF">FA835_00630</name>
    <name evidence="36" type="ORF">FLQ97_13930</name>
    <name evidence="35" type="ORF">FLR03_07410</name>
    <name evidence="37" type="ORF">FNX40_08385</name>
    <name evidence="43" type="ORF">FV747_09100</name>
    <name evidence="57" type="ORF">FZW98_04530</name>
    <name evidence="44" type="ORF">G3O21_001178</name>
    <name evidence="45" type="ORF">GHH22_10855</name>
    <name evidence="51" type="ORF">GI949_02930</name>
    <name evidence="46" type="ORF">GIH49_13120</name>
    <name evidence="42" type="ORF">GJW51_05705</name>
    <name evidence="41" type="ORF">GQG13_07210</name>
    <name evidence="47" type="ORF">GYR60_12950</name>
    <name evidence="48" type="ORF">GYS09_05965</name>
    <name evidence="49" type="ORF">GYX23_07075</name>
    <name evidence="50" type="ORF">GYY14_06590</name>
    <name evidence="52" type="ORF">HQN34_002035</name>
    <name evidence="54" type="ORF">HZJ64_11315</name>
    <name evidence="12" type="ORF">KV70_02940</name>
    <name evidence="13" type="ORF">QD52_07065</name>
    <name evidence="14" type="ORF">UI29_07105</name>
    <name evidence="18" type="ORF">Y261_08335</name>
</gene>
<evidence type="ECO:0000313" key="28">
    <source>
        <dbReference type="EMBL" id="EAG6169088.1"/>
    </source>
</evidence>
<dbReference type="Proteomes" id="UP000410967">
    <property type="component" value="Unassembled WGS sequence"/>
</dbReference>
<dbReference type="Proteomes" id="UP000339309">
    <property type="component" value="Unassembled WGS sequence"/>
</dbReference>
<evidence type="ECO:0000313" key="34">
    <source>
        <dbReference type="EMBL" id="EAK9315602.1"/>
    </source>
</evidence>
<evidence type="ECO:0000313" key="43">
    <source>
        <dbReference type="EMBL" id="EDO0986152.1"/>
    </source>
</evidence>
<evidence type="ECO:0000313" key="31">
    <source>
        <dbReference type="EMBL" id="EAH4242033.1"/>
    </source>
</evidence>
<evidence type="ECO:0000313" key="27">
    <source>
        <dbReference type="EMBL" id="EAG4462696.1"/>
    </source>
</evidence>
<dbReference type="GO" id="GO:0052855">
    <property type="term" value="F:ADP-dependent NAD(P)H-hydrate dehydratase activity"/>
    <property type="evidence" value="ECO:0007669"/>
    <property type="project" value="UniProtKB-UniRule"/>
</dbReference>
<dbReference type="Proteomes" id="UP000358545">
    <property type="component" value="Unassembled WGS sequence"/>
</dbReference>
<evidence type="ECO:0000259" key="7">
    <source>
        <dbReference type="PROSITE" id="PS51383"/>
    </source>
</evidence>
<dbReference type="Proteomes" id="UP000549379">
    <property type="component" value="Unassembled WGS sequence"/>
</dbReference>
<dbReference type="EMBL" id="AAAKQF010000002">
    <property type="protein sequence ID" value="EAC9039148.1"/>
    <property type="molecule type" value="Genomic_DNA"/>
</dbReference>
<dbReference type="Proteomes" id="UP000548278">
    <property type="component" value="Unassembled WGS sequence"/>
</dbReference>
<evidence type="ECO:0000313" key="97">
    <source>
        <dbReference type="Proteomes" id="UP000566721"/>
    </source>
</evidence>
<dbReference type="NCBIfam" id="TIGR00196">
    <property type="entry name" value="yjeF_cterm"/>
    <property type="match status" value="1"/>
</dbReference>
<evidence type="ECO:0000313" key="90">
    <source>
        <dbReference type="Proteomes" id="UP000527632"/>
    </source>
</evidence>